<proteinExistence type="predicted"/>
<accession>A0AAE0A0Z8</accession>
<dbReference type="EMBL" id="JANJYJ010000007">
    <property type="protein sequence ID" value="KAK3198485.1"/>
    <property type="molecule type" value="Genomic_DNA"/>
</dbReference>
<keyword evidence="1" id="KW-0175">Coiled coil</keyword>
<evidence type="ECO:0000313" key="2">
    <source>
        <dbReference type="EMBL" id="KAK3198485.1"/>
    </source>
</evidence>
<sequence length="88" mass="10043">MLKNELKQVDKKKVELQNMNRSADEEIESWKKEILGVSLPRTYEMILYKIRWFLLGNVWLMSGEAGEAVELGSSCTDGGAEQVAERSH</sequence>
<evidence type="ECO:0000313" key="3">
    <source>
        <dbReference type="Proteomes" id="UP001281410"/>
    </source>
</evidence>
<evidence type="ECO:0000256" key="1">
    <source>
        <dbReference type="SAM" id="Coils"/>
    </source>
</evidence>
<keyword evidence="3" id="KW-1185">Reference proteome</keyword>
<protein>
    <submittedName>
        <fullName evidence="2">Uncharacterized protein</fullName>
    </submittedName>
</protein>
<organism evidence="2 3">
    <name type="scientific">Dipteronia sinensis</name>
    <dbReference type="NCBI Taxonomy" id="43782"/>
    <lineage>
        <taxon>Eukaryota</taxon>
        <taxon>Viridiplantae</taxon>
        <taxon>Streptophyta</taxon>
        <taxon>Embryophyta</taxon>
        <taxon>Tracheophyta</taxon>
        <taxon>Spermatophyta</taxon>
        <taxon>Magnoliopsida</taxon>
        <taxon>eudicotyledons</taxon>
        <taxon>Gunneridae</taxon>
        <taxon>Pentapetalae</taxon>
        <taxon>rosids</taxon>
        <taxon>malvids</taxon>
        <taxon>Sapindales</taxon>
        <taxon>Sapindaceae</taxon>
        <taxon>Hippocastanoideae</taxon>
        <taxon>Acereae</taxon>
        <taxon>Dipteronia</taxon>
    </lineage>
</organism>
<reference evidence="2" key="1">
    <citation type="journal article" date="2023" name="Plant J.">
        <title>Genome sequences and population genomics provide insights into the demographic history, inbreeding, and mutation load of two 'living fossil' tree species of Dipteronia.</title>
        <authorList>
            <person name="Feng Y."/>
            <person name="Comes H.P."/>
            <person name="Chen J."/>
            <person name="Zhu S."/>
            <person name="Lu R."/>
            <person name="Zhang X."/>
            <person name="Li P."/>
            <person name="Qiu J."/>
            <person name="Olsen K.M."/>
            <person name="Qiu Y."/>
        </authorList>
    </citation>
    <scope>NUCLEOTIDE SEQUENCE</scope>
    <source>
        <strain evidence="2">NBL</strain>
    </source>
</reference>
<gene>
    <name evidence="2" type="ORF">Dsin_021900</name>
</gene>
<name>A0AAE0A0Z8_9ROSI</name>
<dbReference type="Proteomes" id="UP001281410">
    <property type="component" value="Unassembled WGS sequence"/>
</dbReference>
<dbReference type="AlphaFoldDB" id="A0AAE0A0Z8"/>
<feature type="coiled-coil region" evidence="1">
    <location>
        <begin position="2"/>
        <end position="33"/>
    </location>
</feature>
<comment type="caution">
    <text evidence="2">The sequence shown here is derived from an EMBL/GenBank/DDBJ whole genome shotgun (WGS) entry which is preliminary data.</text>
</comment>